<dbReference type="SMART" id="SM00382">
    <property type="entry name" value="AAA"/>
    <property type="match status" value="1"/>
</dbReference>
<dbReference type="CDD" id="cd19500">
    <property type="entry name" value="RecA-like_Lon"/>
    <property type="match status" value="1"/>
</dbReference>
<dbReference type="InterPro" id="IPR003111">
    <property type="entry name" value="Lon_prtase_N"/>
</dbReference>
<dbReference type="GO" id="GO:0016887">
    <property type="term" value="F:ATP hydrolysis activity"/>
    <property type="evidence" value="ECO:0007669"/>
    <property type="project" value="InterPro"/>
</dbReference>
<dbReference type="InterPro" id="IPR008269">
    <property type="entry name" value="Lon_proteolytic"/>
</dbReference>
<dbReference type="GO" id="GO:0004252">
    <property type="term" value="F:serine-type endopeptidase activity"/>
    <property type="evidence" value="ECO:0007669"/>
    <property type="project" value="UniProtKB-UniRule"/>
</dbReference>
<dbReference type="SUPFAM" id="SSF54211">
    <property type="entry name" value="Ribosomal protein S5 domain 2-like"/>
    <property type="match status" value="1"/>
</dbReference>
<comment type="subcellular location">
    <subcellularLocation>
        <location evidence="7">Cytoplasm</location>
    </subcellularLocation>
</comment>
<organism evidence="13 14">
    <name type="scientific">Candidatus Sungiibacteriota bacterium</name>
    <dbReference type="NCBI Taxonomy" id="2750080"/>
    <lineage>
        <taxon>Bacteria</taxon>
        <taxon>Candidatus Sungiibacteriota</taxon>
    </lineage>
</organism>
<dbReference type="InterPro" id="IPR004815">
    <property type="entry name" value="Lon_bac/euk-typ"/>
</dbReference>
<feature type="active site" evidence="8 10">
    <location>
        <position position="741"/>
    </location>
</feature>
<keyword evidence="3 7" id="KW-0378">Hydrolase</keyword>
<proteinExistence type="inferred from homology"/>
<reference evidence="13 14" key="1">
    <citation type="submission" date="2020-07" db="EMBL/GenBank/DDBJ databases">
        <title>Huge and variable diversity of episymbiotic CPR bacteria and DPANN archaea in groundwater ecosystems.</title>
        <authorList>
            <person name="He C.Y."/>
            <person name="Keren R."/>
            <person name="Whittaker M."/>
            <person name="Farag I.F."/>
            <person name="Doudna J."/>
            <person name="Cate J.H.D."/>
            <person name="Banfield J.F."/>
        </authorList>
    </citation>
    <scope>NUCLEOTIDE SEQUENCE [LARGE SCALE GENOMIC DNA]</scope>
    <source>
        <strain evidence="13">NC_groundwater_541_Ag_S-0.1um_46_50</strain>
    </source>
</reference>
<keyword evidence="4 7" id="KW-0720">Serine protease</keyword>
<keyword evidence="5 7" id="KW-0067">ATP-binding</keyword>
<evidence type="ECO:0000256" key="9">
    <source>
        <dbReference type="PIRSR" id="PIRSR001174-2"/>
    </source>
</evidence>
<dbReference type="SUPFAM" id="SSF52540">
    <property type="entry name" value="P-loop containing nucleoside triphosphate hydrolases"/>
    <property type="match status" value="1"/>
</dbReference>
<feature type="compositionally biased region" description="Basic and acidic residues" evidence="11">
    <location>
        <begin position="243"/>
        <end position="254"/>
    </location>
</feature>
<evidence type="ECO:0000313" key="14">
    <source>
        <dbReference type="Proteomes" id="UP000595618"/>
    </source>
</evidence>
<dbReference type="PRINTS" id="PR00830">
    <property type="entry name" value="ENDOLAPTASE"/>
</dbReference>
<dbReference type="GO" id="GO:0030163">
    <property type="term" value="P:protein catabolic process"/>
    <property type="evidence" value="ECO:0007669"/>
    <property type="project" value="InterPro"/>
</dbReference>
<evidence type="ECO:0000256" key="4">
    <source>
        <dbReference type="ARBA" id="ARBA00022825"/>
    </source>
</evidence>
<evidence type="ECO:0000313" key="13">
    <source>
        <dbReference type="EMBL" id="QQG45625.1"/>
    </source>
</evidence>
<keyword evidence="1 7" id="KW-0645">Protease</keyword>
<evidence type="ECO:0000256" key="5">
    <source>
        <dbReference type="ARBA" id="ARBA00022840"/>
    </source>
</evidence>
<dbReference type="Pfam" id="PF02190">
    <property type="entry name" value="LON_substr_bdg"/>
    <property type="match status" value="1"/>
</dbReference>
<dbReference type="Gene3D" id="3.30.230.10">
    <property type="match status" value="1"/>
</dbReference>
<keyword evidence="2 7" id="KW-0547">Nucleotide-binding</keyword>
<dbReference type="InterPro" id="IPR003959">
    <property type="entry name" value="ATPase_AAA_core"/>
</dbReference>
<dbReference type="Gene3D" id="1.20.5.5270">
    <property type="match status" value="1"/>
</dbReference>
<dbReference type="Pfam" id="PF22667">
    <property type="entry name" value="Lon_lid"/>
    <property type="match status" value="1"/>
</dbReference>
<dbReference type="Gene3D" id="3.40.50.300">
    <property type="entry name" value="P-loop containing nucleotide triphosphate hydrolases"/>
    <property type="match status" value="1"/>
</dbReference>
<evidence type="ECO:0000259" key="12">
    <source>
        <dbReference type="PROSITE" id="PS51786"/>
    </source>
</evidence>
<name>A0A7T5UQZ4_9BACT</name>
<dbReference type="PROSITE" id="PS51786">
    <property type="entry name" value="LON_PROTEOLYTIC"/>
    <property type="match status" value="1"/>
</dbReference>
<dbReference type="PIRSF" id="PIRSF001174">
    <property type="entry name" value="Lon_proteas"/>
    <property type="match status" value="1"/>
</dbReference>
<dbReference type="Pfam" id="PF05362">
    <property type="entry name" value="Lon_C"/>
    <property type="match status" value="1"/>
</dbReference>
<feature type="binding site" evidence="9">
    <location>
        <begin position="346"/>
        <end position="353"/>
    </location>
    <ligand>
        <name>ATP</name>
        <dbReference type="ChEBI" id="CHEBI:30616"/>
    </ligand>
</feature>
<dbReference type="InterPro" id="IPR027065">
    <property type="entry name" value="Lon_Prtase"/>
</dbReference>
<comment type="similarity">
    <text evidence="7 10">Belongs to the peptidase S16 family.</text>
</comment>
<accession>A0A7T5UQZ4</accession>
<dbReference type="Proteomes" id="UP000595618">
    <property type="component" value="Chromosome"/>
</dbReference>
<gene>
    <name evidence="13" type="ORF">HYW89_01755</name>
</gene>
<dbReference type="FunFam" id="3.40.50.300:FF:000021">
    <property type="entry name" value="Lon protease homolog"/>
    <property type="match status" value="1"/>
</dbReference>
<evidence type="ECO:0000256" key="8">
    <source>
        <dbReference type="PIRSR" id="PIRSR001174-1"/>
    </source>
</evidence>
<dbReference type="InterPro" id="IPR027417">
    <property type="entry name" value="P-loop_NTPase"/>
</dbReference>
<dbReference type="PANTHER" id="PTHR10046">
    <property type="entry name" value="ATP DEPENDENT LON PROTEASE FAMILY MEMBER"/>
    <property type="match status" value="1"/>
</dbReference>
<protein>
    <recommendedName>
        <fullName evidence="7">Lon protease</fullName>
        <ecNumber evidence="7">3.4.21.53</ecNumber>
    </recommendedName>
</protein>
<dbReference type="GO" id="GO:0006508">
    <property type="term" value="P:proteolysis"/>
    <property type="evidence" value="ECO:0007669"/>
    <property type="project" value="UniProtKB-KW"/>
</dbReference>
<evidence type="ECO:0000256" key="11">
    <source>
        <dbReference type="SAM" id="MobiDB-lite"/>
    </source>
</evidence>
<dbReference type="SMART" id="SM00464">
    <property type="entry name" value="LON"/>
    <property type="match status" value="1"/>
</dbReference>
<feature type="active site" evidence="8 10">
    <location>
        <position position="692"/>
    </location>
</feature>
<comment type="subunit">
    <text evidence="7">Homohexamer. Organized in a ring with a central cavity.</text>
</comment>
<feature type="region of interest" description="Disordered" evidence="11">
    <location>
        <begin position="219"/>
        <end position="254"/>
    </location>
</feature>
<dbReference type="EMBL" id="CP066690">
    <property type="protein sequence ID" value="QQG45625.1"/>
    <property type="molecule type" value="Genomic_DNA"/>
</dbReference>
<evidence type="ECO:0000256" key="6">
    <source>
        <dbReference type="ARBA" id="ARBA00050665"/>
    </source>
</evidence>
<feature type="domain" description="Lon proteolytic" evidence="12">
    <location>
        <begin position="592"/>
        <end position="792"/>
    </location>
</feature>
<dbReference type="Pfam" id="PF00004">
    <property type="entry name" value="AAA"/>
    <property type="match status" value="1"/>
</dbReference>
<dbReference type="InterPro" id="IPR054594">
    <property type="entry name" value="Lon_lid"/>
</dbReference>
<feature type="compositionally biased region" description="Polar residues" evidence="11">
    <location>
        <begin position="228"/>
        <end position="242"/>
    </location>
</feature>
<dbReference type="GO" id="GO:0004176">
    <property type="term" value="F:ATP-dependent peptidase activity"/>
    <property type="evidence" value="ECO:0007669"/>
    <property type="project" value="UniProtKB-UniRule"/>
</dbReference>
<keyword evidence="7" id="KW-0963">Cytoplasm</keyword>
<evidence type="ECO:0000256" key="1">
    <source>
        <dbReference type="ARBA" id="ARBA00022670"/>
    </source>
</evidence>
<evidence type="ECO:0000256" key="3">
    <source>
        <dbReference type="ARBA" id="ARBA00022801"/>
    </source>
</evidence>
<dbReference type="EC" id="3.4.21.53" evidence="7"/>
<dbReference type="GO" id="GO:0005524">
    <property type="term" value="F:ATP binding"/>
    <property type="evidence" value="ECO:0007669"/>
    <property type="project" value="UniProtKB-KW"/>
</dbReference>
<evidence type="ECO:0000256" key="7">
    <source>
        <dbReference type="PIRNR" id="PIRNR001174"/>
    </source>
</evidence>
<evidence type="ECO:0000256" key="2">
    <source>
        <dbReference type="ARBA" id="ARBA00022741"/>
    </source>
</evidence>
<dbReference type="InterPro" id="IPR020568">
    <property type="entry name" value="Ribosomal_Su5_D2-typ_SF"/>
</dbReference>
<dbReference type="InterPro" id="IPR014721">
    <property type="entry name" value="Ribsml_uS5_D2-typ_fold_subgr"/>
</dbReference>
<sequence>MARKNKGPGRGGGAPPQNILPCIWAYAPVYFPGADLKISVKKNQELIERLTESPYIIVANVREEAQEDADENFLQVSILAKVLRFSEQNSALIIDLRLKKRIAIVGWPTANILRLAEWEDVYEEKPTEENMQNPEVTAKILKLIEAPARIRELPPRMPSDWFSKGSLNSTIDLLAYLLNLRRSSRVITRLHEILEELNIIKRLDLLVKLLDDMAALPDNFKPDHPAAQTKTPDTPSGASENSPQKRYEQIKDKLPEEARKEIEKELARLRRGMHPSEASMTMDHLDLLLWLPWEVYTEDTKDLREVKKSLDEDHWGLEDVKERILEFLAVRQLNPSAKSPILCFVGPPGVGKTSLGQSIAHALGRKFASLALGGMRDEAEIRGHGGTYINAKPGKIIEELLRCGSANPVFMLDEIDKVGQDWRGDPAAALLEALDPEQNHRFYDRYLNVRFNLSRVLFITTANIVDTIVPALIDRMEIIELPGYTPLEKLKIAQQHLIKRRRKENGFPVKLEDGSFVDLNFSDGAVLKLIHQYTQEAGVRNLEREIDEPFRKIAKEILMGEIPSQHTVDITKQNLHIYCGNPPLVERQVPDTLPPGVVPILAVSDAGGHVFEAEVEKGFHAGGRKITITGVRESLESKESVNKIEESLKIAFDALTMCGRILFERTRELEQDGPLFVRGNITNGGIPKDGPSAGVSLWLATYGALTGQSVKPTKDTPLLAATGEITLNLNMVRVIGGIRDKILAAHRYGIKKLIIPKDNEPELEDVPREILDEVEIIPVQSMLEALAVAYPDDQRIKKYIEKAQQGS</sequence>
<dbReference type="Gene3D" id="1.10.8.60">
    <property type="match status" value="1"/>
</dbReference>
<dbReference type="AlphaFoldDB" id="A0A7T5UQZ4"/>
<comment type="catalytic activity">
    <reaction evidence="6 7 10">
        <text>Hydrolysis of proteins in presence of ATP.</text>
        <dbReference type="EC" id="3.4.21.53"/>
    </reaction>
</comment>
<dbReference type="InterPro" id="IPR003593">
    <property type="entry name" value="AAA+_ATPase"/>
</dbReference>
<dbReference type="GO" id="GO:0005737">
    <property type="term" value="C:cytoplasm"/>
    <property type="evidence" value="ECO:0007669"/>
    <property type="project" value="UniProtKB-SubCell"/>
</dbReference>
<evidence type="ECO:0000256" key="10">
    <source>
        <dbReference type="PROSITE-ProRule" id="PRU01122"/>
    </source>
</evidence>